<evidence type="ECO:0000256" key="3">
    <source>
        <dbReference type="ARBA" id="ARBA00022801"/>
    </source>
</evidence>
<dbReference type="PANTHER" id="PTHR43817">
    <property type="entry name" value="GLYCOSYL HYDROLASE"/>
    <property type="match status" value="1"/>
</dbReference>
<protein>
    <submittedName>
        <fullName evidence="10">Glycosyl hydrolase family 43</fullName>
    </submittedName>
</protein>
<dbReference type="CDD" id="cd18820">
    <property type="entry name" value="GH43_LbAraf43-like"/>
    <property type="match status" value="1"/>
</dbReference>
<dbReference type="SUPFAM" id="SSF75005">
    <property type="entry name" value="Arabinanase/levansucrase/invertase"/>
    <property type="match status" value="1"/>
</dbReference>
<evidence type="ECO:0000256" key="6">
    <source>
        <dbReference type="PIRSR" id="PIRSR606710-2"/>
    </source>
</evidence>
<dbReference type="AlphaFoldDB" id="A0A0U3K339"/>
<keyword evidence="11" id="KW-1185">Reference proteome</keyword>
<feature type="active site" description="Proton acceptor" evidence="5">
    <location>
        <position position="56"/>
    </location>
</feature>
<comment type="similarity">
    <text evidence="1 7">Belongs to the glycosyl hydrolase 43 family.</text>
</comment>
<organism evidence="10 11">
    <name type="scientific">Hymenobacter sedentarius</name>
    <dbReference type="NCBI Taxonomy" id="1411621"/>
    <lineage>
        <taxon>Bacteria</taxon>
        <taxon>Pseudomonadati</taxon>
        <taxon>Bacteroidota</taxon>
        <taxon>Cytophagia</taxon>
        <taxon>Cytophagales</taxon>
        <taxon>Hymenobacteraceae</taxon>
        <taxon>Hymenobacter</taxon>
    </lineage>
</organism>
<feature type="active site" description="Proton donor" evidence="5">
    <location>
        <position position="231"/>
    </location>
</feature>
<dbReference type="InterPro" id="IPR023296">
    <property type="entry name" value="Glyco_hydro_beta-prop_sf"/>
</dbReference>
<gene>
    <name evidence="10" type="ORF">AUC43_19240</name>
</gene>
<dbReference type="STRING" id="1411621.AUC43_19240"/>
<evidence type="ECO:0000256" key="7">
    <source>
        <dbReference type="RuleBase" id="RU361187"/>
    </source>
</evidence>
<feature type="site" description="Important for catalytic activity, responsible for pKa modulation of the active site Glu and correct orientation of both the proton donor and substrate" evidence="6">
    <location>
        <position position="169"/>
    </location>
</feature>
<evidence type="ECO:0000313" key="11">
    <source>
        <dbReference type="Proteomes" id="UP000059542"/>
    </source>
</evidence>
<dbReference type="GO" id="GO:0004553">
    <property type="term" value="F:hydrolase activity, hydrolyzing O-glycosyl compounds"/>
    <property type="evidence" value="ECO:0007669"/>
    <property type="project" value="InterPro"/>
</dbReference>
<dbReference type="KEGG" id="hyg:AUC43_19240"/>
<feature type="signal peptide" evidence="9">
    <location>
        <begin position="1"/>
        <end position="27"/>
    </location>
</feature>
<proteinExistence type="inferred from homology"/>
<feature type="compositionally biased region" description="Pro residues" evidence="8">
    <location>
        <begin position="27"/>
        <end position="39"/>
    </location>
</feature>
<keyword evidence="3 7" id="KW-0378">Hydrolase</keyword>
<dbReference type="Pfam" id="PF04616">
    <property type="entry name" value="Glyco_hydro_43"/>
    <property type="match status" value="1"/>
</dbReference>
<dbReference type="PIRSF" id="PIRSF025414">
    <property type="entry name" value="Alpha-L-arabinofuranosidase"/>
    <property type="match status" value="1"/>
</dbReference>
<keyword evidence="4 7" id="KW-0326">Glycosidase</keyword>
<dbReference type="RefSeq" id="WP_068197603.1">
    <property type="nucleotide sequence ID" value="NZ_CP013909.1"/>
</dbReference>
<keyword evidence="2 9" id="KW-0732">Signal</keyword>
<evidence type="ECO:0000256" key="8">
    <source>
        <dbReference type="SAM" id="MobiDB-lite"/>
    </source>
</evidence>
<evidence type="ECO:0000256" key="1">
    <source>
        <dbReference type="ARBA" id="ARBA00009865"/>
    </source>
</evidence>
<name>A0A0U3K339_9BACT</name>
<dbReference type="PROSITE" id="PS51257">
    <property type="entry name" value="PROKAR_LIPOPROTEIN"/>
    <property type="match status" value="1"/>
</dbReference>
<dbReference type="PANTHER" id="PTHR43817:SF1">
    <property type="entry name" value="HYDROLASE, FAMILY 43, PUTATIVE (AFU_ORTHOLOGUE AFUA_3G01660)-RELATED"/>
    <property type="match status" value="1"/>
</dbReference>
<dbReference type="OrthoDB" id="177947at2"/>
<dbReference type="Gene3D" id="2.115.10.20">
    <property type="entry name" value="Glycosyl hydrolase domain, family 43"/>
    <property type="match status" value="1"/>
</dbReference>
<evidence type="ECO:0000256" key="4">
    <source>
        <dbReference type="ARBA" id="ARBA00023295"/>
    </source>
</evidence>
<dbReference type="EMBL" id="CP013909">
    <property type="protein sequence ID" value="ALW87023.1"/>
    <property type="molecule type" value="Genomic_DNA"/>
</dbReference>
<dbReference type="InterPro" id="IPR016828">
    <property type="entry name" value="Alpha-L-arabinofuranosidase"/>
</dbReference>
<feature type="chain" id="PRO_5006840712" evidence="9">
    <location>
        <begin position="28"/>
        <end position="359"/>
    </location>
</feature>
<feature type="region of interest" description="Disordered" evidence="8">
    <location>
        <begin position="24"/>
        <end position="49"/>
    </location>
</feature>
<evidence type="ECO:0000256" key="5">
    <source>
        <dbReference type="PIRSR" id="PIRSR606710-1"/>
    </source>
</evidence>
<dbReference type="InterPro" id="IPR006710">
    <property type="entry name" value="Glyco_hydro_43"/>
</dbReference>
<reference evidence="10 11" key="1">
    <citation type="submission" date="2015-12" db="EMBL/GenBank/DDBJ databases">
        <authorList>
            <person name="Shamseldin A."/>
            <person name="Moawad H."/>
            <person name="Abd El-Rahim W.M."/>
            <person name="Sadowsky M.J."/>
        </authorList>
    </citation>
    <scope>NUCLEOTIDE SEQUENCE [LARGE SCALE GENOMIC DNA]</scope>
    <source>
        <strain evidence="10 11">DG5B</strain>
    </source>
</reference>
<dbReference type="GO" id="GO:0005975">
    <property type="term" value="P:carbohydrate metabolic process"/>
    <property type="evidence" value="ECO:0007669"/>
    <property type="project" value="InterPro"/>
</dbReference>
<accession>A0A0U3K339</accession>
<evidence type="ECO:0000256" key="2">
    <source>
        <dbReference type="ARBA" id="ARBA00022729"/>
    </source>
</evidence>
<sequence>MLHPRSFLVSWLLIGLLASGCSSKAPAPAPTPTPPPTGPTTPATTYSNPLLSSGPDPWVYQKDGFYYYMATTGNNVTLRKTAKMSELGNAPATVVWTAPSNGANSHDVWAPEMHFLDGKWYIYFTAGPGSCCGGQRLWVLENTATDPTTGSWTEKGRIFSSSEDFWAIDGTVLEQNGQRYLIWSGHANASTEEQRLYISKMANPWTLTGPRVELSRPQYSWEQQGVLPVNEGPEILQHDGKTFLVYSASHCTTDDYALGLLSTTATADPLVPTAWTKSATPVFVKNPTAGAYGPGHNTFFKSKDGQQDWLLYHANSRPGQGCSNDRNPRMQPFTYRADGTPDFGTPVSIGVALPRPSGE</sequence>
<dbReference type="Proteomes" id="UP000059542">
    <property type="component" value="Chromosome"/>
</dbReference>
<evidence type="ECO:0000313" key="10">
    <source>
        <dbReference type="EMBL" id="ALW87023.1"/>
    </source>
</evidence>
<evidence type="ECO:0000256" key="9">
    <source>
        <dbReference type="SAM" id="SignalP"/>
    </source>
</evidence>